<keyword evidence="2" id="KW-0808">Transferase</keyword>
<dbReference type="GO" id="GO:0032259">
    <property type="term" value="P:methylation"/>
    <property type="evidence" value="ECO:0007669"/>
    <property type="project" value="UniProtKB-KW"/>
</dbReference>
<dbReference type="CDD" id="cd02440">
    <property type="entry name" value="AdoMet_MTases"/>
    <property type="match status" value="1"/>
</dbReference>
<protein>
    <submittedName>
        <fullName evidence="2">Methyltransferase domain-containing protein</fullName>
    </submittedName>
</protein>
<feature type="domain" description="Methyltransferase type 11" evidence="1">
    <location>
        <begin position="126"/>
        <end position="173"/>
    </location>
</feature>
<gene>
    <name evidence="2" type="ORF">G3O08_05905</name>
</gene>
<dbReference type="AlphaFoldDB" id="A0A7K3WN02"/>
<evidence type="ECO:0000313" key="3">
    <source>
        <dbReference type="Proteomes" id="UP000486602"/>
    </source>
</evidence>
<dbReference type="SUPFAM" id="SSF53335">
    <property type="entry name" value="S-adenosyl-L-methionine-dependent methyltransferases"/>
    <property type="match status" value="1"/>
</dbReference>
<accession>A0A7K3WN02</accession>
<name>A0A7K3WN02_9FLAO</name>
<dbReference type="Gene3D" id="3.40.50.150">
    <property type="entry name" value="Vaccinia Virus protein VP39"/>
    <property type="match status" value="1"/>
</dbReference>
<dbReference type="GO" id="GO:0008757">
    <property type="term" value="F:S-adenosylmethionine-dependent methyltransferase activity"/>
    <property type="evidence" value="ECO:0007669"/>
    <property type="project" value="InterPro"/>
</dbReference>
<dbReference type="EMBL" id="JAAGVY010000007">
    <property type="protein sequence ID" value="NEN23033.1"/>
    <property type="molecule type" value="Genomic_DNA"/>
</dbReference>
<organism evidence="2 3">
    <name type="scientific">Cryomorpha ignava</name>
    <dbReference type="NCBI Taxonomy" id="101383"/>
    <lineage>
        <taxon>Bacteria</taxon>
        <taxon>Pseudomonadati</taxon>
        <taxon>Bacteroidota</taxon>
        <taxon>Flavobacteriia</taxon>
        <taxon>Flavobacteriales</taxon>
        <taxon>Cryomorphaceae</taxon>
        <taxon>Cryomorpha</taxon>
    </lineage>
</organism>
<dbReference type="PANTHER" id="PTHR43591">
    <property type="entry name" value="METHYLTRANSFERASE"/>
    <property type="match status" value="1"/>
</dbReference>
<reference evidence="2 3" key="1">
    <citation type="submission" date="2020-02" db="EMBL/GenBank/DDBJ databases">
        <title>Out from the shadows clarifying the taxonomy of the family Cryomorphaceae and related taxa by utilizing the GTDB taxonomic framework.</title>
        <authorList>
            <person name="Bowman J.P."/>
        </authorList>
    </citation>
    <scope>NUCLEOTIDE SEQUENCE [LARGE SCALE GENOMIC DNA]</scope>
    <source>
        <strain evidence="2 3">QSSC 1-22</strain>
    </source>
</reference>
<dbReference type="InterPro" id="IPR029063">
    <property type="entry name" value="SAM-dependent_MTases_sf"/>
</dbReference>
<proteinExistence type="predicted"/>
<dbReference type="Proteomes" id="UP000486602">
    <property type="component" value="Unassembled WGS sequence"/>
</dbReference>
<keyword evidence="3" id="KW-1185">Reference proteome</keyword>
<sequence>MMSLYRYALQNLPRPLLIRASYVFRLFAPLLYRGNDVECPVCKRHFSKFLSYGSNQALRQNVLCPHCLSLERHRLLWIYLNQKTNFFSKQHDVLHIAPEQCFHERFKKLKNITYFTGDLESPLAEYHFDLHQIPFDDNKFDVILCNHVLEHVEDYARCMRELYRVLKPGGWAIMQVPIDYNRELTYEDKTITSPEEREKHFWQKDHLRLFGKDYPQHLEKAGFKVKSDTFVKNLKPELRQKFRLQNEEIIYLAQK</sequence>
<keyword evidence="2" id="KW-0489">Methyltransferase</keyword>
<evidence type="ECO:0000313" key="2">
    <source>
        <dbReference type="EMBL" id="NEN23033.1"/>
    </source>
</evidence>
<evidence type="ECO:0000259" key="1">
    <source>
        <dbReference type="Pfam" id="PF08241"/>
    </source>
</evidence>
<comment type="caution">
    <text evidence="2">The sequence shown here is derived from an EMBL/GenBank/DDBJ whole genome shotgun (WGS) entry which is preliminary data.</text>
</comment>
<dbReference type="Pfam" id="PF08241">
    <property type="entry name" value="Methyltransf_11"/>
    <property type="match status" value="1"/>
</dbReference>
<dbReference type="InterPro" id="IPR013216">
    <property type="entry name" value="Methyltransf_11"/>
</dbReference>